<dbReference type="Proteomes" id="UP001519460">
    <property type="component" value="Unassembled WGS sequence"/>
</dbReference>
<keyword evidence="2" id="KW-1185">Reference proteome</keyword>
<accession>A0ABD0M7B1</accession>
<reference evidence="1 2" key="1">
    <citation type="journal article" date="2023" name="Sci. Data">
        <title>Genome assembly of the Korean intertidal mud-creeper Batillaria attramentaria.</title>
        <authorList>
            <person name="Patra A.K."/>
            <person name="Ho P.T."/>
            <person name="Jun S."/>
            <person name="Lee S.J."/>
            <person name="Kim Y."/>
            <person name="Won Y.J."/>
        </authorList>
    </citation>
    <scope>NUCLEOTIDE SEQUENCE [LARGE SCALE GENOMIC DNA]</scope>
    <source>
        <strain evidence="1">Wonlab-2016</strain>
    </source>
</reference>
<organism evidence="1 2">
    <name type="scientific">Batillaria attramentaria</name>
    <dbReference type="NCBI Taxonomy" id="370345"/>
    <lineage>
        <taxon>Eukaryota</taxon>
        <taxon>Metazoa</taxon>
        <taxon>Spiralia</taxon>
        <taxon>Lophotrochozoa</taxon>
        <taxon>Mollusca</taxon>
        <taxon>Gastropoda</taxon>
        <taxon>Caenogastropoda</taxon>
        <taxon>Sorbeoconcha</taxon>
        <taxon>Cerithioidea</taxon>
        <taxon>Batillariidae</taxon>
        <taxon>Batillaria</taxon>
    </lineage>
</organism>
<evidence type="ECO:0000313" key="2">
    <source>
        <dbReference type="Proteomes" id="UP001519460"/>
    </source>
</evidence>
<comment type="caution">
    <text evidence="1">The sequence shown here is derived from an EMBL/GenBank/DDBJ whole genome shotgun (WGS) entry which is preliminary data.</text>
</comment>
<dbReference type="EMBL" id="JACVVK020000004">
    <property type="protein sequence ID" value="KAK7507674.1"/>
    <property type="molecule type" value="Genomic_DNA"/>
</dbReference>
<protein>
    <submittedName>
        <fullName evidence="1">Uncharacterized protein</fullName>
    </submittedName>
</protein>
<dbReference type="AlphaFoldDB" id="A0ABD0M7B1"/>
<gene>
    <name evidence="1" type="ORF">BaRGS_00001609</name>
</gene>
<evidence type="ECO:0000313" key="1">
    <source>
        <dbReference type="EMBL" id="KAK7507674.1"/>
    </source>
</evidence>
<sequence length="139" mass="15641">MVPTDVTLKTCVSSLIPTYGVSINDLIHRTGHSSCAKLSNFPVRQTPQSAENSGKHVSGKLWRLAIYPHKHLLVFSSHTSVAPCALHAPSRGRRLSVLIQPGNDVESSSVWIYRKIHRHKSMRDYEQFTSIKGVKLYYE</sequence>
<name>A0ABD0M7B1_9CAEN</name>
<proteinExistence type="predicted"/>